<reference evidence="1 2" key="1">
    <citation type="journal article" date="2014" name="Genome Announc.">
        <title>Draft Genome Sequence of Cytophaga fermentans JCM 21142T, a Facultative Anaerobe Isolated from Marine Mud.</title>
        <authorList>
            <person name="Starns D."/>
            <person name="Oshima K."/>
            <person name="Suda W."/>
            <person name="Iino T."/>
            <person name="Yuki M."/>
            <person name="Inoue J."/>
            <person name="Kitamura K."/>
            <person name="Iida T."/>
            <person name="Darby A."/>
            <person name="Hattori M."/>
            <person name="Ohkuma M."/>
        </authorList>
    </citation>
    <scope>NUCLEOTIDE SEQUENCE [LARGE SCALE GENOMIC DNA]</scope>
    <source>
        <strain evidence="1 2">JCM 21142</strain>
    </source>
</reference>
<name>W7Y6D7_9BACT</name>
<evidence type="ECO:0000313" key="2">
    <source>
        <dbReference type="Proteomes" id="UP000019402"/>
    </source>
</evidence>
<dbReference type="OrthoDB" id="9777975at2"/>
<dbReference type="EMBL" id="BAMD01000030">
    <property type="protein sequence ID" value="GAF03762.1"/>
    <property type="molecule type" value="Genomic_DNA"/>
</dbReference>
<organism evidence="1 2">
    <name type="scientific">Saccharicrinis fermentans DSM 9555 = JCM 21142</name>
    <dbReference type="NCBI Taxonomy" id="869213"/>
    <lineage>
        <taxon>Bacteria</taxon>
        <taxon>Pseudomonadati</taxon>
        <taxon>Bacteroidota</taxon>
        <taxon>Bacteroidia</taxon>
        <taxon>Marinilabiliales</taxon>
        <taxon>Marinilabiliaceae</taxon>
        <taxon>Saccharicrinis</taxon>
    </lineage>
</organism>
<gene>
    <name evidence="1" type="ORF">JCM21142_62443</name>
</gene>
<dbReference type="Proteomes" id="UP000019402">
    <property type="component" value="Unassembled WGS sequence"/>
</dbReference>
<keyword evidence="2" id="KW-1185">Reference proteome</keyword>
<protein>
    <submittedName>
        <fullName evidence="1">Uncharacterized protein</fullName>
    </submittedName>
</protein>
<sequence>MRRADKYLFVACFIIVCSITVAYRLCFEASYPAPVNDVGENTPPTLFVNSSLARFHAGRDAFVDSLNKNDIYNETYLLCINSFILITNVMG</sequence>
<dbReference type="RefSeq" id="WP_027473890.1">
    <property type="nucleotide sequence ID" value="NZ_BAMD01000030.1"/>
</dbReference>
<accession>W7Y6D7</accession>
<proteinExistence type="predicted"/>
<dbReference type="STRING" id="869213.GCA_000517085_04739"/>
<comment type="caution">
    <text evidence="1">The sequence shown here is derived from an EMBL/GenBank/DDBJ whole genome shotgun (WGS) entry which is preliminary data.</text>
</comment>
<evidence type="ECO:0000313" key="1">
    <source>
        <dbReference type="EMBL" id="GAF03762.1"/>
    </source>
</evidence>
<dbReference type="AlphaFoldDB" id="W7Y6D7"/>